<organism evidence="6 7">
    <name type="scientific">Apophysomyces ossiformis</name>
    <dbReference type="NCBI Taxonomy" id="679940"/>
    <lineage>
        <taxon>Eukaryota</taxon>
        <taxon>Fungi</taxon>
        <taxon>Fungi incertae sedis</taxon>
        <taxon>Mucoromycota</taxon>
        <taxon>Mucoromycotina</taxon>
        <taxon>Mucoromycetes</taxon>
        <taxon>Mucorales</taxon>
        <taxon>Mucorineae</taxon>
        <taxon>Mucoraceae</taxon>
        <taxon>Apophysomyces</taxon>
    </lineage>
</organism>
<dbReference type="GO" id="GO:0016301">
    <property type="term" value="F:kinase activity"/>
    <property type="evidence" value="ECO:0007669"/>
    <property type="project" value="UniProtKB-KW"/>
</dbReference>
<dbReference type="Pfam" id="PF14604">
    <property type="entry name" value="SH3_9"/>
    <property type="match status" value="1"/>
</dbReference>
<accession>A0A8H7BYZ6</accession>
<proteinExistence type="predicted"/>
<feature type="domain" description="SH3" evidence="5">
    <location>
        <begin position="112"/>
        <end position="171"/>
    </location>
</feature>
<evidence type="ECO:0000256" key="1">
    <source>
        <dbReference type="ARBA" id="ARBA00022443"/>
    </source>
</evidence>
<dbReference type="OrthoDB" id="5340910at2759"/>
<dbReference type="Pfam" id="PF07653">
    <property type="entry name" value="SH3_2"/>
    <property type="match status" value="1"/>
</dbReference>
<keyword evidence="6" id="KW-0808">Transferase</keyword>
<name>A0A8H7BYZ6_9FUNG</name>
<keyword evidence="7" id="KW-1185">Reference proteome</keyword>
<gene>
    <name evidence="6" type="primary">CD2AP</name>
    <name evidence="6" type="ORF">EC973_008832</name>
</gene>
<feature type="compositionally biased region" description="Polar residues" evidence="4">
    <location>
        <begin position="415"/>
        <end position="427"/>
    </location>
</feature>
<evidence type="ECO:0000256" key="4">
    <source>
        <dbReference type="SAM" id="MobiDB-lite"/>
    </source>
</evidence>
<keyword evidence="1 2" id="KW-0728">SH3 domain</keyword>
<reference evidence="6" key="1">
    <citation type="submission" date="2020-01" db="EMBL/GenBank/DDBJ databases">
        <title>Genome Sequencing of Three Apophysomyces-Like Fungal Strains Confirms a Novel Fungal Genus in the Mucoromycota with divergent Burkholderia-like Endosymbiotic Bacteria.</title>
        <authorList>
            <person name="Stajich J.E."/>
            <person name="Macias A.M."/>
            <person name="Carter-House D."/>
            <person name="Lovett B."/>
            <person name="Kasson L.R."/>
            <person name="Berry K."/>
            <person name="Grigoriev I."/>
            <person name="Chang Y."/>
            <person name="Spatafora J."/>
            <person name="Kasson M.T."/>
        </authorList>
    </citation>
    <scope>NUCLEOTIDE SEQUENCE</scope>
    <source>
        <strain evidence="6">NRRL A-21654</strain>
    </source>
</reference>
<feature type="compositionally biased region" description="Basic and acidic residues" evidence="4">
    <location>
        <begin position="502"/>
        <end position="518"/>
    </location>
</feature>
<dbReference type="Gene3D" id="2.30.30.40">
    <property type="entry name" value="SH3 Domains"/>
    <property type="match status" value="3"/>
</dbReference>
<evidence type="ECO:0000259" key="5">
    <source>
        <dbReference type="PROSITE" id="PS50002"/>
    </source>
</evidence>
<feature type="compositionally biased region" description="Basic and acidic residues" evidence="4">
    <location>
        <begin position="566"/>
        <end position="579"/>
    </location>
</feature>
<sequence>MADSITVTAHHAYEAQREDELSFAAGETIQVTDRSDADWWVGKKEDGSSGFFPSNFVNVANEGNETEKPVSKAEQQVAEEEQQKATTPADSDEPSAEVEGEGEGEKDTAPRQPIGMARVMEDYAMQNPGELTLHNGGIITIFEKLEDGWSYGELNGKIGRFPNKYVEDIDMPGRPDIGAPTVGVGKKEVGEEADAGKPGFKLAAFGVKQGGIGSLLAGGIPTLKKTVKKEDAPAEVSTPPAVQSPATEEKAAPSTESKTTKPILGKAIALHPYDAENSDELNLIRGEYIDILDRNADEGWWEGVNEKGETGIFPANFVKEIEQEPAAPVLPQRSRKSVASVGSVKSIESSVSRPSLPVREPSLEVTTPKEPVVAEEQTTEEEETPAIKPIDVQTSPVSPTVADPKPVSPEESDPVSLTTPVSPIKQQQDVKPEETSETGAESVSKVKETIEEKEEPAQKEVEDGAEDILEETAVSEKQEEPEAVKESISEKEDIIEAGTEENVEKNVEAEKVEEKKDVFGMQPTGPKLSTPSRAKLGKPRRSPQLNQSEPSQIELLQQEIDQSPQEESKQSEVKDEPKADPVVPPKPVKPIFAKFPTPFAAGIEELSSKQLKPVQRRMWEPAPAHEPKETKEEKPATSDEPPRPTGVKNIASRFNFAGVPSGGGNDVLELKLKNFTKNEVDKVRQELEQELEKERAQRQQLEQQVETLSRIVTELQSRLG</sequence>
<feature type="compositionally biased region" description="Basic and acidic residues" evidence="4">
    <location>
        <begin position="617"/>
        <end position="642"/>
    </location>
</feature>
<feature type="region of interest" description="Disordered" evidence="4">
    <location>
        <begin position="328"/>
        <end position="593"/>
    </location>
</feature>
<dbReference type="CDD" id="cd00174">
    <property type="entry name" value="SH3"/>
    <property type="match status" value="2"/>
</dbReference>
<feature type="region of interest" description="Disordered" evidence="4">
    <location>
        <begin position="228"/>
        <end position="259"/>
    </location>
</feature>
<evidence type="ECO:0000256" key="3">
    <source>
        <dbReference type="SAM" id="Coils"/>
    </source>
</evidence>
<feature type="compositionally biased region" description="Acidic residues" evidence="4">
    <location>
        <begin position="90"/>
        <end position="102"/>
    </location>
</feature>
<feature type="region of interest" description="Disordered" evidence="4">
    <location>
        <begin position="606"/>
        <end position="648"/>
    </location>
</feature>
<keyword evidence="3" id="KW-0175">Coiled coil</keyword>
<feature type="domain" description="SH3" evidence="5">
    <location>
        <begin position="262"/>
        <end position="323"/>
    </location>
</feature>
<feature type="compositionally biased region" description="Basic and acidic residues" evidence="4">
    <location>
        <begin position="474"/>
        <end position="494"/>
    </location>
</feature>
<feature type="compositionally biased region" description="Polar residues" evidence="4">
    <location>
        <begin position="543"/>
        <end position="565"/>
    </location>
</feature>
<dbReference type="PRINTS" id="PR00499">
    <property type="entry name" value="P67PHOX"/>
</dbReference>
<dbReference type="EMBL" id="JABAYA010000008">
    <property type="protein sequence ID" value="KAF7731662.1"/>
    <property type="molecule type" value="Genomic_DNA"/>
</dbReference>
<dbReference type="PRINTS" id="PR00452">
    <property type="entry name" value="SH3DOMAIN"/>
</dbReference>
<evidence type="ECO:0000313" key="7">
    <source>
        <dbReference type="Proteomes" id="UP000605846"/>
    </source>
</evidence>
<dbReference type="Proteomes" id="UP000605846">
    <property type="component" value="Unassembled WGS sequence"/>
</dbReference>
<feature type="compositionally biased region" description="Basic and acidic residues" evidence="4">
    <location>
        <begin position="33"/>
        <end position="47"/>
    </location>
</feature>
<protein>
    <submittedName>
        <fullName evidence="6">SH3-domain kinase binding protein 1</fullName>
    </submittedName>
</protein>
<dbReference type="InterPro" id="IPR001452">
    <property type="entry name" value="SH3_domain"/>
</dbReference>
<feature type="compositionally biased region" description="Basic and acidic residues" evidence="4">
    <location>
        <begin position="444"/>
        <end position="462"/>
    </location>
</feature>
<dbReference type="InterPro" id="IPR050384">
    <property type="entry name" value="Endophilin_SH3RF"/>
</dbReference>
<feature type="compositionally biased region" description="Polar residues" evidence="4">
    <location>
        <begin position="51"/>
        <end position="63"/>
    </location>
</feature>
<feature type="domain" description="SH3" evidence="5">
    <location>
        <begin position="2"/>
        <end position="62"/>
    </location>
</feature>
<dbReference type="PANTHER" id="PTHR14167">
    <property type="entry name" value="SH3 DOMAIN-CONTAINING"/>
    <property type="match status" value="1"/>
</dbReference>
<dbReference type="SMART" id="SM00326">
    <property type="entry name" value="SH3"/>
    <property type="match status" value="3"/>
</dbReference>
<dbReference type="SUPFAM" id="SSF50044">
    <property type="entry name" value="SH3-domain"/>
    <property type="match status" value="3"/>
</dbReference>
<evidence type="ECO:0000256" key="2">
    <source>
        <dbReference type="PROSITE-ProRule" id="PRU00192"/>
    </source>
</evidence>
<feature type="region of interest" description="Disordered" evidence="4">
    <location>
        <begin position="32"/>
        <end position="113"/>
    </location>
</feature>
<dbReference type="PROSITE" id="PS50002">
    <property type="entry name" value="SH3"/>
    <property type="match status" value="3"/>
</dbReference>
<dbReference type="InterPro" id="IPR036028">
    <property type="entry name" value="SH3-like_dom_sf"/>
</dbReference>
<evidence type="ECO:0000313" key="6">
    <source>
        <dbReference type="EMBL" id="KAF7731662.1"/>
    </source>
</evidence>
<comment type="caution">
    <text evidence="6">The sequence shown here is derived from an EMBL/GenBank/DDBJ whole genome shotgun (WGS) entry which is preliminary data.</text>
</comment>
<keyword evidence="6" id="KW-0418">Kinase</keyword>
<dbReference type="Pfam" id="PF00018">
    <property type="entry name" value="SH3_1"/>
    <property type="match status" value="1"/>
</dbReference>
<dbReference type="AlphaFoldDB" id="A0A8H7BYZ6"/>
<feature type="coiled-coil region" evidence="3">
    <location>
        <begin position="673"/>
        <end position="718"/>
    </location>
</feature>